<comment type="caution">
    <text evidence="1">The sequence shown here is derived from an EMBL/GenBank/DDBJ whole genome shotgun (WGS) entry which is preliminary data.</text>
</comment>
<evidence type="ECO:0000313" key="2">
    <source>
        <dbReference type="Proteomes" id="UP000295433"/>
    </source>
</evidence>
<reference evidence="1 2" key="1">
    <citation type="submission" date="2019-03" db="EMBL/GenBank/DDBJ databases">
        <title>Genomic Encyclopedia of Type Strains, Phase IV (KMG-IV): sequencing the most valuable type-strain genomes for metagenomic binning, comparative biology and taxonomic classification.</title>
        <authorList>
            <person name="Goeker M."/>
        </authorList>
    </citation>
    <scope>NUCLEOTIDE SEQUENCE [LARGE SCALE GENOMIC DNA]</scope>
    <source>
        <strain evidence="1 2">DSM 16730</strain>
    </source>
</reference>
<dbReference type="AlphaFoldDB" id="A0A4R3VMK3"/>
<accession>A0A4R3VMK3</accession>
<dbReference type="Proteomes" id="UP000295433">
    <property type="component" value="Unassembled WGS sequence"/>
</dbReference>
<dbReference type="EMBL" id="SMBY01000002">
    <property type="protein sequence ID" value="TCV07795.1"/>
    <property type="molecule type" value="Genomic_DNA"/>
</dbReference>
<keyword evidence="2" id="KW-1185">Reference proteome</keyword>
<name>A0A4R3VMK3_9GAMM</name>
<organism evidence="1 2">
    <name type="scientific">Samsonia erythrinae</name>
    <dbReference type="NCBI Taxonomy" id="160434"/>
    <lineage>
        <taxon>Bacteria</taxon>
        <taxon>Pseudomonadati</taxon>
        <taxon>Pseudomonadota</taxon>
        <taxon>Gammaproteobacteria</taxon>
        <taxon>Enterobacterales</taxon>
        <taxon>Pectobacteriaceae</taxon>
        <taxon>Samsonia</taxon>
    </lineage>
</organism>
<dbReference type="RefSeq" id="WP_132454305.1">
    <property type="nucleotide sequence ID" value="NZ_JAWIZJ010000002.1"/>
</dbReference>
<proteinExistence type="predicted"/>
<gene>
    <name evidence="1" type="ORF">EDC54_102367</name>
</gene>
<evidence type="ECO:0000313" key="1">
    <source>
        <dbReference type="EMBL" id="TCV07795.1"/>
    </source>
</evidence>
<protein>
    <submittedName>
        <fullName evidence="1">Uncharacterized protein</fullName>
    </submittedName>
</protein>
<dbReference type="OrthoDB" id="6625768at2"/>
<sequence length="213" mass="24307">MANFLKMDVFERFTKYKTVSAQEMALAILGVDPFTKTKDIPKDREHNVSQLQALLRQNAGEVIGKIMQHNERIDSTVYFAASYEFIDPDYTPRSVIDKCQEIVKEIASAPNWKQNLSKYGGEEIIEYGRSVRKVGRGIYRKEDEKENTDKLIALLIMLLVEKFGGKYGSVKQPAKSEIYRDLTILAEKEGVSLKGIKASSFYDKVKKSFNSLF</sequence>